<accession>A0A2P2N8S8</accession>
<feature type="transmembrane region" description="Helical" evidence="1">
    <location>
        <begin position="12"/>
        <end position="31"/>
    </location>
</feature>
<sequence>MVCHSLDPNQLIAFCLGHYIFFCTIYSTVVVSSV</sequence>
<dbReference type="AlphaFoldDB" id="A0A2P2N8S8"/>
<proteinExistence type="predicted"/>
<keyword evidence="1" id="KW-1133">Transmembrane helix</keyword>
<keyword evidence="1" id="KW-0472">Membrane</keyword>
<reference evidence="2" key="1">
    <citation type="submission" date="2018-02" db="EMBL/GenBank/DDBJ databases">
        <title>Rhizophora mucronata_Transcriptome.</title>
        <authorList>
            <person name="Meera S.P."/>
            <person name="Sreeshan A."/>
            <person name="Augustine A."/>
        </authorList>
    </citation>
    <scope>NUCLEOTIDE SEQUENCE</scope>
    <source>
        <tissue evidence="2">Leaf</tissue>
    </source>
</reference>
<name>A0A2P2N8S8_RHIMU</name>
<keyword evidence="1" id="KW-0812">Transmembrane</keyword>
<evidence type="ECO:0000313" key="2">
    <source>
        <dbReference type="EMBL" id="MBX38897.1"/>
    </source>
</evidence>
<evidence type="ECO:0000256" key="1">
    <source>
        <dbReference type="SAM" id="Phobius"/>
    </source>
</evidence>
<protein>
    <submittedName>
        <fullName evidence="2">Uncharacterized protein</fullName>
    </submittedName>
</protein>
<organism evidence="2">
    <name type="scientific">Rhizophora mucronata</name>
    <name type="common">Asiatic mangrove</name>
    <dbReference type="NCBI Taxonomy" id="61149"/>
    <lineage>
        <taxon>Eukaryota</taxon>
        <taxon>Viridiplantae</taxon>
        <taxon>Streptophyta</taxon>
        <taxon>Embryophyta</taxon>
        <taxon>Tracheophyta</taxon>
        <taxon>Spermatophyta</taxon>
        <taxon>Magnoliopsida</taxon>
        <taxon>eudicotyledons</taxon>
        <taxon>Gunneridae</taxon>
        <taxon>Pentapetalae</taxon>
        <taxon>rosids</taxon>
        <taxon>fabids</taxon>
        <taxon>Malpighiales</taxon>
        <taxon>Rhizophoraceae</taxon>
        <taxon>Rhizophora</taxon>
    </lineage>
</organism>
<dbReference type="EMBL" id="GGEC01058413">
    <property type="protein sequence ID" value="MBX38897.1"/>
    <property type="molecule type" value="Transcribed_RNA"/>
</dbReference>